<keyword evidence="1" id="KW-1185">Reference proteome</keyword>
<reference evidence="2" key="1">
    <citation type="submission" date="2017-02" db="UniProtKB">
        <authorList>
            <consortium name="WormBaseParasite"/>
        </authorList>
    </citation>
    <scope>IDENTIFICATION</scope>
</reference>
<accession>A0A0N5BMX0</accession>
<dbReference type="Proteomes" id="UP000046392">
    <property type="component" value="Unplaced"/>
</dbReference>
<dbReference type="WBParaSite" id="SPAL_0000725300.1">
    <property type="protein sequence ID" value="SPAL_0000725300.1"/>
    <property type="gene ID" value="SPAL_0000725300"/>
</dbReference>
<name>A0A0N5BMX0_STREA</name>
<proteinExistence type="predicted"/>
<evidence type="ECO:0000313" key="1">
    <source>
        <dbReference type="Proteomes" id="UP000046392"/>
    </source>
</evidence>
<sequence length="83" mass="9467">MYPVFDFLFFDVLSQSPKSYKNLHHSKKKNTSIGKKNHIVNSNLKKSHNVDCNNHSKNSMNEEAITTLNKCSDGNDLVLTNNK</sequence>
<evidence type="ECO:0000313" key="2">
    <source>
        <dbReference type="WBParaSite" id="SPAL_0000725300.1"/>
    </source>
</evidence>
<organism evidence="1 2">
    <name type="scientific">Strongyloides papillosus</name>
    <name type="common">Intestinal threadworm</name>
    <dbReference type="NCBI Taxonomy" id="174720"/>
    <lineage>
        <taxon>Eukaryota</taxon>
        <taxon>Metazoa</taxon>
        <taxon>Ecdysozoa</taxon>
        <taxon>Nematoda</taxon>
        <taxon>Chromadorea</taxon>
        <taxon>Rhabditida</taxon>
        <taxon>Tylenchina</taxon>
        <taxon>Panagrolaimomorpha</taxon>
        <taxon>Strongyloidoidea</taxon>
        <taxon>Strongyloididae</taxon>
        <taxon>Strongyloides</taxon>
    </lineage>
</organism>
<dbReference type="AlphaFoldDB" id="A0A0N5BMX0"/>
<protein>
    <submittedName>
        <fullName evidence="2">Uncharacterized protein</fullName>
    </submittedName>
</protein>